<evidence type="ECO:0000313" key="2">
    <source>
        <dbReference type="Proteomes" id="UP000825935"/>
    </source>
</evidence>
<dbReference type="GO" id="GO:0005742">
    <property type="term" value="C:mitochondrial outer membrane translocase complex"/>
    <property type="evidence" value="ECO:0007669"/>
    <property type="project" value="InterPro"/>
</dbReference>
<comment type="caution">
    <text evidence="1">The sequence shown here is derived from an EMBL/GenBank/DDBJ whole genome shotgun (WGS) entry which is preliminary data.</text>
</comment>
<sequence>MAQPGVVQKLKQFLSNELGSGEKFTANMRLLKAVAMFGGGVILIRTFGELLESS</sequence>
<reference evidence="1" key="1">
    <citation type="submission" date="2021-08" db="EMBL/GenBank/DDBJ databases">
        <title>WGS assembly of Ceratopteris richardii.</title>
        <authorList>
            <person name="Marchant D.B."/>
            <person name="Chen G."/>
            <person name="Jenkins J."/>
            <person name="Shu S."/>
            <person name="Leebens-Mack J."/>
            <person name="Grimwood J."/>
            <person name="Schmutz J."/>
            <person name="Soltis P."/>
            <person name="Soltis D."/>
            <person name="Chen Z.-H."/>
        </authorList>
    </citation>
    <scope>NUCLEOTIDE SEQUENCE</scope>
    <source>
        <strain evidence="1">Whitten #5841</strain>
        <tissue evidence="1">Leaf</tissue>
    </source>
</reference>
<evidence type="ECO:0000313" key="1">
    <source>
        <dbReference type="EMBL" id="KAH7280489.1"/>
    </source>
</evidence>
<dbReference type="AlphaFoldDB" id="A0A8T2Q9N4"/>
<proteinExistence type="predicted"/>
<dbReference type="Proteomes" id="UP000825935">
    <property type="component" value="Chromosome 37"/>
</dbReference>
<evidence type="ECO:0008006" key="3">
    <source>
        <dbReference type="Google" id="ProtNLM"/>
    </source>
</evidence>
<dbReference type="PANTHER" id="PTHR37251">
    <property type="entry name" value="MITOCHONDRIAL IMPORT RECEPTOR SUBUNIT TOM5 HOMOLOG"/>
    <property type="match status" value="1"/>
</dbReference>
<organism evidence="1 2">
    <name type="scientific">Ceratopteris richardii</name>
    <name type="common">Triangle waterfern</name>
    <dbReference type="NCBI Taxonomy" id="49495"/>
    <lineage>
        <taxon>Eukaryota</taxon>
        <taxon>Viridiplantae</taxon>
        <taxon>Streptophyta</taxon>
        <taxon>Embryophyta</taxon>
        <taxon>Tracheophyta</taxon>
        <taxon>Polypodiopsida</taxon>
        <taxon>Polypodiidae</taxon>
        <taxon>Polypodiales</taxon>
        <taxon>Pteridineae</taxon>
        <taxon>Pteridaceae</taxon>
        <taxon>Parkerioideae</taxon>
        <taxon>Ceratopteris</taxon>
    </lineage>
</organism>
<dbReference type="OrthoDB" id="5514856at2759"/>
<dbReference type="OMA" id="HDEQKWA"/>
<dbReference type="PANTHER" id="PTHR37251:SF1">
    <property type="entry name" value="MITOCHONDRIAL IMPORT RECEPTOR SUBUNIT TOM5 HOMOLOG"/>
    <property type="match status" value="1"/>
</dbReference>
<keyword evidence="2" id="KW-1185">Reference proteome</keyword>
<accession>A0A8T2Q9N4</accession>
<gene>
    <name evidence="1" type="ORF">KP509_37G070200</name>
</gene>
<dbReference type="InterPro" id="IPR034553">
    <property type="entry name" value="TOM5_viridi"/>
</dbReference>
<dbReference type="EMBL" id="CM035442">
    <property type="protein sequence ID" value="KAH7280489.1"/>
    <property type="molecule type" value="Genomic_DNA"/>
</dbReference>
<name>A0A8T2Q9N4_CERRI</name>
<protein>
    <recommendedName>
        <fullName evidence="3">Mitochondrial import receptor subunit TOM5 homolog</fullName>
    </recommendedName>
</protein>